<evidence type="ECO:0000256" key="3">
    <source>
        <dbReference type="ARBA" id="ARBA00022989"/>
    </source>
</evidence>
<proteinExistence type="inferred from homology"/>
<comment type="subcellular location">
    <subcellularLocation>
        <location evidence="5">Cell inner membrane</location>
        <topology evidence="5">Multi-pass membrane protein</topology>
    </subcellularLocation>
</comment>
<comment type="function">
    <text evidence="5">Plays a role in cell envelope biogenesis, maintenance of cell envelope integrity and membrane homeostasis.</text>
</comment>
<keyword evidence="5" id="KW-0997">Cell inner membrane</keyword>
<evidence type="ECO:0000313" key="7">
    <source>
        <dbReference type="Proteomes" id="UP000029672"/>
    </source>
</evidence>
<dbReference type="Pfam" id="PF04279">
    <property type="entry name" value="IspA"/>
    <property type="match status" value="1"/>
</dbReference>
<dbReference type="HOGENOM" id="CLU_089554_2_0_6"/>
<dbReference type="EMBL" id="CP009574">
    <property type="protein sequence ID" value="AIT09249.1"/>
    <property type="molecule type" value="Genomic_DNA"/>
</dbReference>
<dbReference type="GO" id="GO:0005886">
    <property type="term" value="C:plasma membrane"/>
    <property type="evidence" value="ECO:0007669"/>
    <property type="project" value="UniProtKB-SubCell"/>
</dbReference>
<name>A0A097ENW1_9GAMM</name>
<dbReference type="RefSeq" id="WP_040008843.1">
    <property type="nucleotide sequence ID" value="NZ_CP009574.1"/>
</dbReference>
<dbReference type="NCBIfam" id="NF001325">
    <property type="entry name" value="PRK00259.1-3"/>
    <property type="match status" value="1"/>
</dbReference>
<dbReference type="eggNOG" id="COG2917">
    <property type="taxonomic scope" value="Bacteria"/>
</dbReference>
<dbReference type="HAMAP" id="MF_00189">
    <property type="entry name" value="YciB"/>
    <property type="match status" value="1"/>
</dbReference>
<dbReference type="OrthoDB" id="9788219at2"/>
<dbReference type="NCBIfam" id="TIGR00997">
    <property type="entry name" value="ispZ"/>
    <property type="match status" value="1"/>
</dbReference>
<dbReference type="PANTHER" id="PTHR36917">
    <property type="entry name" value="INTRACELLULAR SEPTATION PROTEIN A-RELATED"/>
    <property type="match status" value="1"/>
</dbReference>
<comment type="similarity">
    <text evidence="5">Belongs to the YciB family.</text>
</comment>
<feature type="transmembrane region" description="Helical" evidence="5">
    <location>
        <begin position="124"/>
        <end position="144"/>
    </location>
</feature>
<dbReference type="InterPro" id="IPR006008">
    <property type="entry name" value="YciB"/>
</dbReference>
<accession>A0A097ENW1</accession>
<dbReference type="PANTHER" id="PTHR36917:SF1">
    <property type="entry name" value="INNER MEMBRANE-SPANNING PROTEIN YCIB"/>
    <property type="match status" value="1"/>
</dbReference>
<evidence type="ECO:0000256" key="5">
    <source>
        <dbReference type="HAMAP-Rule" id="MF_00189"/>
    </source>
</evidence>
<organism evidence="6 7">
    <name type="scientific">Candidatus Francisella endociliophora</name>
    <dbReference type="NCBI Taxonomy" id="653937"/>
    <lineage>
        <taxon>Bacteria</taxon>
        <taxon>Pseudomonadati</taxon>
        <taxon>Pseudomonadota</taxon>
        <taxon>Gammaproteobacteria</taxon>
        <taxon>Thiotrichales</taxon>
        <taxon>Francisellaceae</taxon>
        <taxon>Francisella</taxon>
    </lineage>
</organism>
<keyword evidence="3 5" id="KW-1133">Transmembrane helix</keyword>
<dbReference type="KEGG" id="frf:LO80_04205"/>
<feature type="transmembrane region" description="Helical" evidence="5">
    <location>
        <begin position="51"/>
        <end position="69"/>
    </location>
</feature>
<keyword evidence="4 5" id="KW-0472">Membrane</keyword>
<protein>
    <recommendedName>
        <fullName evidence="5">Inner membrane-spanning protein YciB</fullName>
    </recommendedName>
</protein>
<dbReference type="STRING" id="1547445.LO80_04205"/>
<keyword evidence="7" id="KW-1185">Reference proteome</keyword>
<reference evidence="6 7" key="1">
    <citation type="submission" date="2014-10" db="EMBL/GenBank/DDBJ databases">
        <title>Whole genome sequence of Francisella endociliophora strain FSC1006, isolated from a laboratory culture of the marine ciliate Euplotes raikovi.</title>
        <authorList>
            <person name="Granberg M."/>
            <person name="Backman S."/>
            <person name="Lundmark E."/>
            <person name="Nilsson E."/>
            <person name="Karlsson E."/>
            <person name="Thelaus J."/>
            <person name="Ohrman C."/>
            <person name="Larkeryd A."/>
            <person name="Stenberg P."/>
        </authorList>
    </citation>
    <scope>NUCLEOTIDE SEQUENCE [LARGE SCALE GENOMIC DNA]</scope>
    <source>
        <strain evidence="6 7">FSC1006</strain>
    </source>
</reference>
<sequence length="176" mass="20614">MNKMINDLLPAIVFFAVYKFYDIFFATAALIIVTVAQVIWEYVKHRKVAKAQILIALLVAVFGGATLYFHNEEFIKWKVSIINWLMGIGLIITTYTMKETPMEKILKETVELKTRKWREINNMWGAYFTVLGTINLFVAYFFSTDIWMDFKLFGLLGITFVFLIIQSIYLSRHIKK</sequence>
<evidence type="ECO:0000256" key="1">
    <source>
        <dbReference type="ARBA" id="ARBA00022475"/>
    </source>
</evidence>
<feature type="transmembrane region" description="Helical" evidence="5">
    <location>
        <begin position="20"/>
        <end position="39"/>
    </location>
</feature>
<keyword evidence="1 5" id="KW-1003">Cell membrane</keyword>
<keyword evidence="2 5" id="KW-0812">Transmembrane</keyword>
<evidence type="ECO:0000313" key="6">
    <source>
        <dbReference type="EMBL" id="AIT09249.1"/>
    </source>
</evidence>
<feature type="transmembrane region" description="Helical" evidence="5">
    <location>
        <begin position="81"/>
        <end position="97"/>
    </location>
</feature>
<evidence type="ECO:0000256" key="4">
    <source>
        <dbReference type="ARBA" id="ARBA00023136"/>
    </source>
</evidence>
<dbReference type="Proteomes" id="UP000029672">
    <property type="component" value="Chromosome"/>
</dbReference>
<evidence type="ECO:0000256" key="2">
    <source>
        <dbReference type="ARBA" id="ARBA00022692"/>
    </source>
</evidence>
<dbReference type="AlphaFoldDB" id="A0A097ENW1"/>
<feature type="transmembrane region" description="Helical" evidence="5">
    <location>
        <begin position="150"/>
        <end position="170"/>
    </location>
</feature>
<gene>
    <name evidence="5" type="primary">yciB</name>
    <name evidence="6" type="ORF">LO80_04205</name>
</gene>